<name>A0AAE5NHJ5_9MICC</name>
<keyword evidence="1" id="KW-0812">Transmembrane</keyword>
<sequence length="129" mass="13976">MTDMMKKDNDISRVASGLMAVAVVALVIIGWIAAVITSGEAGISKLEPWWRGLSAIFFLMALLWTAHFFLPRRIALTTSVVLAAASAMITGFGVAFFRSFGWGDLLWLVSALFASIAILKLLEPTGRTQ</sequence>
<organism evidence="2 3">
    <name type="scientific">Rothia dentocariosa</name>
    <dbReference type="NCBI Taxonomy" id="2047"/>
    <lineage>
        <taxon>Bacteria</taxon>
        <taxon>Bacillati</taxon>
        <taxon>Actinomycetota</taxon>
        <taxon>Actinomycetes</taxon>
        <taxon>Micrococcales</taxon>
        <taxon>Micrococcaceae</taxon>
        <taxon>Rothia</taxon>
    </lineage>
</organism>
<proteinExistence type="predicted"/>
<evidence type="ECO:0000256" key="1">
    <source>
        <dbReference type="SAM" id="Phobius"/>
    </source>
</evidence>
<gene>
    <name evidence="2" type="ORF">B8W87_10500</name>
</gene>
<dbReference type="Proteomes" id="UP000216195">
    <property type="component" value="Unassembled WGS sequence"/>
</dbReference>
<accession>A0AAE5NHJ5</accession>
<evidence type="ECO:0000313" key="3">
    <source>
        <dbReference type="Proteomes" id="UP000216195"/>
    </source>
</evidence>
<reference evidence="2 3" key="1">
    <citation type="submission" date="2017-04" db="EMBL/GenBank/DDBJ databases">
        <title>Kefir bacterial isolates.</title>
        <authorList>
            <person name="Kim Y."/>
            <person name="Blasche S."/>
            <person name="Patil K.R."/>
        </authorList>
    </citation>
    <scope>NUCLEOTIDE SEQUENCE [LARGE SCALE GENOMIC DNA]</scope>
    <source>
        <strain evidence="2 3">OG2-1</strain>
    </source>
</reference>
<dbReference type="AlphaFoldDB" id="A0AAE5NHJ5"/>
<feature type="transmembrane region" description="Helical" evidence="1">
    <location>
        <begin position="105"/>
        <end position="122"/>
    </location>
</feature>
<dbReference type="EMBL" id="NCWU01000021">
    <property type="protein sequence ID" value="PAK84602.1"/>
    <property type="molecule type" value="Genomic_DNA"/>
</dbReference>
<feature type="transmembrane region" description="Helical" evidence="1">
    <location>
        <begin position="49"/>
        <end position="70"/>
    </location>
</feature>
<evidence type="ECO:0000313" key="2">
    <source>
        <dbReference type="EMBL" id="PAK84602.1"/>
    </source>
</evidence>
<feature type="transmembrane region" description="Helical" evidence="1">
    <location>
        <begin position="14"/>
        <end position="37"/>
    </location>
</feature>
<keyword evidence="1" id="KW-0472">Membrane</keyword>
<protein>
    <submittedName>
        <fullName evidence="2">Uncharacterized protein</fullName>
    </submittedName>
</protein>
<comment type="caution">
    <text evidence="2">The sequence shown here is derived from an EMBL/GenBank/DDBJ whole genome shotgun (WGS) entry which is preliminary data.</text>
</comment>
<dbReference type="RefSeq" id="WP_004005918.1">
    <property type="nucleotide sequence ID" value="NZ_CAUREM010000030.1"/>
</dbReference>
<feature type="transmembrane region" description="Helical" evidence="1">
    <location>
        <begin position="77"/>
        <end position="99"/>
    </location>
</feature>
<keyword evidence="1" id="KW-1133">Transmembrane helix</keyword>